<dbReference type="GO" id="GO:0016740">
    <property type="term" value="F:transferase activity"/>
    <property type="evidence" value="ECO:0007669"/>
    <property type="project" value="UniProtKB-KW"/>
</dbReference>
<feature type="domain" description="DUF4346" evidence="1">
    <location>
        <begin position="412"/>
        <end position="488"/>
    </location>
</feature>
<keyword evidence="3" id="KW-1185">Reference proteome</keyword>
<dbReference type="SUPFAM" id="SSF55831">
    <property type="entry name" value="Thymidylate synthase/dCMP hydroxymethylase"/>
    <property type="match status" value="1"/>
</dbReference>
<reference evidence="2 3" key="1">
    <citation type="submission" date="2019-05" db="EMBL/GenBank/DDBJ databases">
        <title>The Complete Genome Sequence of the n-alkane-degrading Desulfoglaeba alkanexedens ALDC reveals multiple alkylsuccinate synthase gene clusters.</title>
        <authorList>
            <person name="Callaghan A.V."/>
            <person name="Davidova I.A."/>
            <person name="Duncan K.E."/>
            <person name="Morris B."/>
            <person name="McInerney M.J."/>
        </authorList>
    </citation>
    <scope>NUCLEOTIDE SEQUENCE [LARGE SCALE GENOMIC DNA]</scope>
    <source>
        <strain evidence="2 3">ALDC</strain>
    </source>
</reference>
<sequence length="488" mass="55674">MTFSPLHFGDRLEVINPAGTMGIVTLWSRVDHVLRVVRDAGIDLSSKTSPVAAAGTLYGNGLREMLRNLLHNPQIDTLIVCGRDRSGSLEELTAFFERGVEPYDNPHARYEPVEGFGTPSCVRIRGTSRILDDLVTPALFRRPPTIVSFWPLQDPDVRDELRSFVAGYRPSPPPTPERIVVPLPRVRITSFPCNPREHTIRAGDPLTAWKDLIFTLHRFGVPVRLAKGERRELQNVKVIVEEPREIPEEDLVRWGYDPVHLRRYQEAILEGTCSEDETYSYGHRLRTYFGVDGLEEAARRLREDPEDRKAYVVLWDPRRDLQAAQGHPCLVSLFFRRFQERLTLTAVFRTHNALDAWLVNFYGLLAIQRHVASACGMDPGAVTVVSQSISVDTTQMDRAAFIAAERSFRYREDPMGYFRITVDEEAIVVEHRQGDFTLHTYRHPKSSRLQHEIARDCAVSDINHALYLGRQLARAEACLREGKPFVQE</sequence>
<gene>
    <name evidence="2" type="ORF">FDQ92_04795</name>
</gene>
<dbReference type="InterPro" id="IPR036926">
    <property type="entry name" value="Thymidate_synth/dCMP_Mease_sf"/>
</dbReference>
<dbReference type="OrthoDB" id="4029442at2"/>
<dbReference type="KEGG" id="dax:FDQ92_04795"/>
<dbReference type="AlphaFoldDB" id="A0A4P8L613"/>
<organism evidence="2 3">
    <name type="scientific">Desulfoglaeba alkanexedens ALDC</name>
    <dbReference type="NCBI Taxonomy" id="980445"/>
    <lineage>
        <taxon>Bacteria</taxon>
        <taxon>Pseudomonadati</taxon>
        <taxon>Thermodesulfobacteriota</taxon>
        <taxon>Syntrophobacteria</taxon>
        <taxon>Syntrophobacterales</taxon>
        <taxon>Syntrophobacteraceae</taxon>
        <taxon>Desulfoglaeba</taxon>
    </lineage>
</organism>
<name>A0A4P8L613_9BACT</name>
<accession>A0A4P8L613</accession>
<dbReference type="Proteomes" id="UP000298602">
    <property type="component" value="Chromosome"/>
</dbReference>
<dbReference type="InterPro" id="IPR025595">
    <property type="entry name" value="PterinBD-DUF4346"/>
</dbReference>
<dbReference type="EMBL" id="CP040098">
    <property type="protein sequence ID" value="QCQ23449.1"/>
    <property type="molecule type" value="Genomic_DNA"/>
</dbReference>
<protein>
    <submittedName>
        <fullName evidence="2">DUF4346 domain-containing protein</fullName>
    </submittedName>
</protein>
<evidence type="ECO:0000313" key="2">
    <source>
        <dbReference type="EMBL" id="QCQ23449.1"/>
    </source>
</evidence>
<evidence type="ECO:0000259" key="1">
    <source>
        <dbReference type="Pfam" id="PF14251"/>
    </source>
</evidence>
<dbReference type="Pfam" id="PF14251">
    <property type="entry name" value="PterinBD-DUF4346"/>
    <property type="match status" value="1"/>
</dbReference>
<proteinExistence type="predicted"/>
<reference evidence="2 3" key="2">
    <citation type="submission" date="2019-05" db="EMBL/GenBank/DDBJ databases">
        <authorList>
            <person name="Suflita J.M."/>
            <person name="Marks C.R."/>
        </authorList>
    </citation>
    <scope>NUCLEOTIDE SEQUENCE [LARGE SCALE GENOMIC DNA]</scope>
    <source>
        <strain evidence="2 3">ALDC</strain>
    </source>
</reference>
<dbReference type="Gene3D" id="3.30.572.10">
    <property type="entry name" value="Thymidylate synthase/dCMP hydroxymethylase domain"/>
    <property type="match status" value="1"/>
</dbReference>
<evidence type="ECO:0000313" key="3">
    <source>
        <dbReference type="Proteomes" id="UP000298602"/>
    </source>
</evidence>